<dbReference type="CDD" id="cd00143">
    <property type="entry name" value="PP2Cc"/>
    <property type="match status" value="1"/>
</dbReference>
<protein>
    <submittedName>
        <fullName evidence="6">Serine/threonine protein phosphatase</fullName>
    </submittedName>
</protein>
<evidence type="ECO:0000259" key="5">
    <source>
        <dbReference type="PROSITE" id="PS51746"/>
    </source>
</evidence>
<evidence type="ECO:0000256" key="1">
    <source>
        <dbReference type="ARBA" id="ARBA00022741"/>
    </source>
</evidence>
<dbReference type="InterPro" id="IPR011009">
    <property type="entry name" value="Kinase-like_dom_sf"/>
</dbReference>
<dbReference type="PROSITE" id="PS50011">
    <property type="entry name" value="PROTEIN_KINASE_DOM"/>
    <property type="match status" value="1"/>
</dbReference>
<dbReference type="SMART" id="SM00220">
    <property type="entry name" value="S_TKc"/>
    <property type="match status" value="1"/>
</dbReference>
<dbReference type="AlphaFoldDB" id="A0A2V1GXX6"/>
<feature type="domain" description="Protein kinase" evidence="4">
    <location>
        <begin position="267"/>
        <end position="540"/>
    </location>
</feature>
<keyword evidence="2" id="KW-0067">ATP-binding</keyword>
<dbReference type="Pfam" id="PF00069">
    <property type="entry name" value="Pkinase"/>
    <property type="match status" value="1"/>
</dbReference>
<dbReference type="PANTHER" id="PTHR24346:SF30">
    <property type="entry name" value="MATERNAL EMBRYONIC LEUCINE ZIPPER KINASE"/>
    <property type="match status" value="1"/>
</dbReference>
<dbReference type="InterPro" id="IPR008271">
    <property type="entry name" value="Ser/Thr_kinase_AS"/>
</dbReference>
<dbReference type="InterPro" id="IPR036457">
    <property type="entry name" value="PPM-type-like_dom_sf"/>
</dbReference>
<dbReference type="InterPro" id="IPR000719">
    <property type="entry name" value="Prot_kinase_dom"/>
</dbReference>
<dbReference type="Gene3D" id="1.10.510.10">
    <property type="entry name" value="Transferase(Phosphotransferase) domain 1"/>
    <property type="match status" value="1"/>
</dbReference>
<dbReference type="Gene3D" id="3.60.40.10">
    <property type="entry name" value="PPM-type phosphatase domain"/>
    <property type="match status" value="1"/>
</dbReference>
<evidence type="ECO:0000256" key="2">
    <source>
        <dbReference type="ARBA" id="ARBA00022840"/>
    </source>
</evidence>
<keyword evidence="1" id="KW-0547">Nucleotide-binding</keyword>
<keyword evidence="3" id="KW-0472">Membrane</keyword>
<keyword evidence="3" id="KW-1133">Transmembrane helix</keyword>
<gene>
    <name evidence="6" type="ORF">DC094_15825</name>
</gene>
<evidence type="ECO:0000313" key="6">
    <source>
        <dbReference type="EMBL" id="PVZ66735.1"/>
    </source>
</evidence>
<dbReference type="PANTHER" id="PTHR24346">
    <property type="entry name" value="MAP/MICROTUBULE AFFINITY-REGULATING KINASE"/>
    <property type="match status" value="1"/>
</dbReference>
<organism evidence="6 7">
    <name type="scientific">Pelagibaculum spongiae</name>
    <dbReference type="NCBI Taxonomy" id="2080658"/>
    <lineage>
        <taxon>Bacteria</taxon>
        <taxon>Pseudomonadati</taxon>
        <taxon>Pseudomonadota</taxon>
        <taxon>Gammaproteobacteria</taxon>
        <taxon>Oceanospirillales</taxon>
        <taxon>Pelagibaculum</taxon>
    </lineage>
</organism>
<dbReference type="SMART" id="SM00332">
    <property type="entry name" value="PP2Cc"/>
    <property type="match status" value="1"/>
</dbReference>
<evidence type="ECO:0000259" key="4">
    <source>
        <dbReference type="PROSITE" id="PS50011"/>
    </source>
</evidence>
<dbReference type="Pfam" id="PF13672">
    <property type="entry name" value="PP2C_2"/>
    <property type="match status" value="1"/>
</dbReference>
<sequence>MSKLKIITAVASDKGIKQQNQDACAISIPDSDSVLANKGLVLVIADGVSASSHAQQASQTAVNSFIADYYSTPDSWTIKHAAAKVLYALNRWLYQLGHQIPDDQGSWCTTFTAMVAKNNQLHLLHAGDSRGWLMRNGLLEHLTRDHMHHVGQQHYLGRALGIEPGIEIDYKQHALQVGDLLMLTTDGVHDVLDRSQVRQLLSQPWSLQKMADQLVAMALEQGSTDNLSVMLAYVESLPVCDEQTRLQQLAKLRFPPDLYSGQKIDNFLIIEQLHASKRSQLYLAEDLLADADNENNQVLLKTPSVNYQDDPKYIEGFLREEWIGRRLNHPAVMSVYPPREDRKFLYHSCQYISGDNLRQWIFDHPKPAMSEVRNLLKQIVSAVRVVHRMQILHQDLKPENLMLDQQGRVLLIDFGSARVAGEQNINLDDDLPLPPGTKNYMAPEYFLDSGNIDTSAEQFSIAVMAYEMLSGQLPYKEQAGSSIRVRHYQHLHYQSLLKHRPDLPWWIDMAIEKACSPDPKNRYSALSEFLQDLSMPNPLFKLPKQQPLLERNPLVFWQGVSAFLLLLNLVSWVTD</sequence>
<keyword evidence="7" id="KW-1185">Reference proteome</keyword>
<reference evidence="6 7" key="1">
    <citation type="submission" date="2018-04" db="EMBL/GenBank/DDBJ databases">
        <title>Thalassorhabdus spongiae gen. nov., sp. nov., isolated from a marine sponge in South-West Iceland.</title>
        <authorList>
            <person name="Knobloch S."/>
            <person name="Daussin A."/>
            <person name="Johannsson R."/>
            <person name="Marteinsson V.T."/>
        </authorList>
    </citation>
    <scope>NUCLEOTIDE SEQUENCE [LARGE SCALE GENOMIC DNA]</scope>
    <source>
        <strain evidence="6 7">Hp12</strain>
    </source>
</reference>
<dbReference type="OrthoDB" id="9801841at2"/>
<dbReference type="SUPFAM" id="SSF81606">
    <property type="entry name" value="PP2C-like"/>
    <property type="match status" value="1"/>
</dbReference>
<evidence type="ECO:0000313" key="7">
    <source>
        <dbReference type="Proteomes" id="UP000244906"/>
    </source>
</evidence>
<feature type="domain" description="PPM-type phosphatase" evidence="5">
    <location>
        <begin position="7"/>
        <end position="234"/>
    </location>
</feature>
<feature type="transmembrane region" description="Helical" evidence="3">
    <location>
        <begin position="554"/>
        <end position="573"/>
    </location>
</feature>
<dbReference type="PROSITE" id="PS51746">
    <property type="entry name" value="PPM_2"/>
    <property type="match status" value="1"/>
</dbReference>
<accession>A0A2V1GXX6</accession>
<dbReference type="GO" id="GO:0005737">
    <property type="term" value="C:cytoplasm"/>
    <property type="evidence" value="ECO:0007669"/>
    <property type="project" value="TreeGrafter"/>
</dbReference>
<dbReference type="Proteomes" id="UP000244906">
    <property type="component" value="Unassembled WGS sequence"/>
</dbReference>
<dbReference type="GO" id="GO:0035556">
    <property type="term" value="P:intracellular signal transduction"/>
    <property type="evidence" value="ECO:0007669"/>
    <property type="project" value="TreeGrafter"/>
</dbReference>
<dbReference type="EMBL" id="QDDL01000007">
    <property type="protein sequence ID" value="PVZ66735.1"/>
    <property type="molecule type" value="Genomic_DNA"/>
</dbReference>
<dbReference type="SMART" id="SM00331">
    <property type="entry name" value="PP2C_SIG"/>
    <property type="match status" value="1"/>
</dbReference>
<evidence type="ECO:0000256" key="3">
    <source>
        <dbReference type="SAM" id="Phobius"/>
    </source>
</evidence>
<dbReference type="SUPFAM" id="SSF56112">
    <property type="entry name" value="Protein kinase-like (PK-like)"/>
    <property type="match status" value="1"/>
</dbReference>
<keyword evidence="3" id="KW-0812">Transmembrane</keyword>
<comment type="caution">
    <text evidence="6">The sequence shown here is derived from an EMBL/GenBank/DDBJ whole genome shotgun (WGS) entry which is preliminary data.</text>
</comment>
<dbReference type="InterPro" id="IPR001932">
    <property type="entry name" value="PPM-type_phosphatase-like_dom"/>
</dbReference>
<dbReference type="GO" id="GO:0005524">
    <property type="term" value="F:ATP binding"/>
    <property type="evidence" value="ECO:0007669"/>
    <property type="project" value="UniProtKB-KW"/>
</dbReference>
<dbReference type="Gene3D" id="3.30.200.20">
    <property type="entry name" value="Phosphorylase Kinase, domain 1"/>
    <property type="match status" value="1"/>
</dbReference>
<name>A0A2V1GXX6_9GAMM</name>
<dbReference type="RefSeq" id="WP_116688099.1">
    <property type="nucleotide sequence ID" value="NZ_CAWNYD010000007.1"/>
</dbReference>
<proteinExistence type="predicted"/>
<dbReference type="PROSITE" id="PS00108">
    <property type="entry name" value="PROTEIN_KINASE_ST"/>
    <property type="match status" value="1"/>
</dbReference>
<dbReference type="GO" id="GO:0004674">
    <property type="term" value="F:protein serine/threonine kinase activity"/>
    <property type="evidence" value="ECO:0007669"/>
    <property type="project" value="TreeGrafter"/>
</dbReference>
<dbReference type="CDD" id="cd14014">
    <property type="entry name" value="STKc_PknB_like"/>
    <property type="match status" value="1"/>
</dbReference>